<gene>
    <name evidence="2" type="ORF">SAMN05444159_6147</name>
</gene>
<dbReference type="OrthoDB" id="9815592at2"/>
<dbReference type="Pfam" id="PF00132">
    <property type="entry name" value="Hexapep"/>
    <property type="match status" value="1"/>
</dbReference>
<dbReference type="EMBL" id="LT670844">
    <property type="protein sequence ID" value="SHL54029.1"/>
    <property type="molecule type" value="Genomic_DNA"/>
</dbReference>
<dbReference type="InterPro" id="IPR001451">
    <property type="entry name" value="Hexapep"/>
</dbReference>
<reference evidence="2 3" key="1">
    <citation type="submission" date="2016-11" db="EMBL/GenBank/DDBJ databases">
        <authorList>
            <person name="Jaros S."/>
            <person name="Januszkiewicz K."/>
            <person name="Wedrychowicz H."/>
        </authorList>
    </citation>
    <scope>NUCLEOTIDE SEQUENCE [LARGE SCALE GENOMIC DNA]</scope>
    <source>
        <strain evidence="2 3">GAS499</strain>
    </source>
</reference>
<proteinExistence type="inferred from homology"/>
<keyword evidence="2" id="KW-0808">Transferase</keyword>
<dbReference type="Gene3D" id="2.160.10.10">
    <property type="entry name" value="Hexapeptide repeat proteins"/>
    <property type="match status" value="1"/>
</dbReference>
<dbReference type="GO" id="GO:0016740">
    <property type="term" value="F:transferase activity"/>
    <property type="evidence" value="ECO:0007669"/>
    <property type="project" value="UniProtKB-KW"/>
</dbReference>
<evidence type="ECO:0000313" key="3">
    <source>
        <dbReference type="Proteomes" id="UP000189935"/>
    </source>
</evidence>
<dbReference type="CDD" id="cd04647">
    <property type="entry name" value="LbH_MAT_like"/>
    <property type="match status" value="1"/>
</dbReference>
<comment type="similarity">
    <text evidence="1">Belongs to the transferase hexapeptide repeat family.</text>
</comment>
<dbReference type="AlphaFoldDB" id="A0A1M7BHD9"/>
<organism evidence="2 3">
    <name type="scientific">Bradyrhizobium lablabi</name>
    <dbReference type="NCBI Taxonomy" id="722472"/>
    <lineage>
        <taxon>Bacteria</taxon>
        <taxon>Pseudomonadati</taxon>
        <taxon>Pseudomonadota</taxon>
        <taxon>Alphaproteobacteria</taxon>
        <taxon>Hyphomicrobiales</taxon>
        <taxon>Nitrobacteraceae</taxon>
        <taxon>Bradyrhizobium</taxon>
    </lineage>
</organism>
<dbReference type="PANTHER" id="PTHR43300:SF11">
    <property type="entry name" value="ACETYLTRANSFERASE RV3034C-RELATED"/>
    <property type="match status" value="1"/>
</dbReference>
<accession>A0A1M7BHD9</accession>
<evidence type="ECO:0000313" key="2">
    <source>
        <dbReference type="EMBL" id="SHL54029.1"/>
    </source>
</evidence>
<dbReference type="InterPro" id="IPR050179">
    <property type="entry name" value="Trans_hexapeptide_repeat"/>
</dbReference>
<protein>
    <submittedName>
        <fullName evidence="2">Transferase hexapeptide (Six repeat-containing protein)</fullName>
    </submittedName>
</protein>
<name>A0A1M7BHD9_9BRAD</name>
<dbReference type="Proteomes" id="UP000189935">
    <property type="component" value="Chromosome I"/>
</dbReference>
<dbReference type="PANTHER" id="PTHR43300">
    <property type="entry name" value="ACETYLTRANSFERASE"/>
    <property type="match status" value="1"/>
</dbReference>
<evidence type="ECO:0000256" key="1">
    <source>
        <dbReference type="ARBA" id="ARBA00007274"/>
    </source>
</evidence>
<dbReference type="InterPro" id="IPR011004">
    <property type="entry name" value="Trimer_LpxA-like_sf"/>
</dbReference>
<dbReference type="SUPFAM" id="SSF51161">
    <property type="entry name" value="Trimeric LpxA-like enzymes"/>
    <property type="match status" value="1"/>
</dbReference>
<sequence length="284" mass="30730">MEYAPGASLAAGCNVVLARGTRLILGRHCSIGRQVELGPDPAIAVGDYTSIQDRCIILGNVRLGRYCVLSYDIYISSGNHVFDGRPAALIKDQDREFAGTVDALRSVEDLVVIEDDVWLGVHVVVMPGVTIGRGCVVGANSVVTRSLPPYSVAAGVPAREIRKRLEFTPPAAIDWQKEDDVPYFYRGFETSAEERRNHAKEGGHLAAGDFALSLRPGPRGKICVRMKDLSGGRAIVESCGKSYALSDAVADYEFDVDKRECNRPATSTFSVKDGPVVVTSAWTR</sequence>